<protein>
    <recommendedName>
        <fullName evidence="1">N-acetyltransferase domain-containing protein</fullName>
    </recommendedName>
</protein>
<organism evidence="2 3">
    <name type="scientific">Paraburkholderia gardini</name>
    <dbReference type="NCBI Taxonomy" id="2823469"/>
    <lineage>
        <taxon>Bacteria</taxon>
        <taxon>Pseudomonadati</taxon>
        <taxon>Pseudomonadota</taxon>
        <taxon>Betaproteobacteria</taxon>
        <taxon>Burkholderiales</taxon>
        <taxon>Burkholderiaceae</taxon>
        <taxon>Paraburkholderia</taxon>
    </lineage>
</organism>
<dbReference type="CDD" id="cd04301">
    <property type="entry name" value="NAT_SF"/>
    <property type="match status" value="1"/>
</dbReference>
<sequence length="152" mass="16860">MAPATELRELDNPVLQREGFALMRELRPHLTDPIAFSEQLARQHMHGYRLLGAYMGARIVGLAGYRAMENLLYGRFVYVDDLVIDAGERQHGLGATLIAAVRNEAIRLGCQHLVLDTGLHMALAQRFYFRQGLLARGMHFVQALDATAGGTA</sequence>
<evidence type="ECO:0000259" key="1">
    <source>
        <dbReference type="PROSITE" id="PS51186"/>
    </source>
</evidence>
<dbReference type="EMBL" id="CAJQYY010000022">
    <property type="protein sequence ID" value="CAG4910073.1"/>
    <property type="molecule type" value="Genomic_DNA"/>
</dbReference>
<evidence type="ECO:0000313" key="2">
    <source>
        <dbReference type="EMBL" id="CAG4910073.1"/>
    </source>
</evidence>
<feature type="domain" description="N-acetyltransferase" evidence="1">
    <location>
        <begin position="5"/>
        <end position="152"/>
    </location>
</feature>
<dbReference type="Proteomes" id="UP000789752">
    <property type="component" value="Unassembled WGS sequence"/>
</dbReference>
<dbReference type="Gene3D" id="3.40.630.30">
    <property type="match status" value="1"/>
</dbReference>
<dbReference type="PROSITE" id="PS51186">
    <property type="entry name" value="GNAT"/>
    <property type="match status" value="1"/>
</dbReference>
<keyword evidence="3" id="KW-1185">Reference proteome</keyword>
<dbReference type="RefSeq" id="WP_228980786.1">
    <property type="nucleotide sequence ID" value="NZ_CAJQYY010000022.1"/>
</dbReference>
<evidence type="ECO:0000313" key="3">
    <source>
        <dbReference type="Proteomes" id="UP000789752"/>
    </source>
</evidence>
<comment type="caution">
    <text evidence="2">The sequence shown here is derived from an EMBL/GenBank/DDBJ whole genome shotgun (WGS) entry which is preliminary data.</text>
</comment>
<reference evidence="2 3" key="1">
    <citation type="submission" date="2021-04" db="EMBL/GenBank/DDBJ databases">
        <authorList>
            <person name="Vanwijnsberghe S."/>
        </authorList>
    </citation>
    <scope>NUCLEOTIDE SEQUENCE [LARGE SCALE GENOMIC DNA]</scope>
    <source>
        <strain evidence="2 3">LMG 32171</strain>
    </source>
</reference>
<name>A0ABN7QT56_9BURK</name>
<dbReference type="Pfam" id="PF00583">
    <property type="entry name" value="Acetyltransf_1"/>
    <property type="match status" value="1"/>
</dbReference>
<dbReference type="InterPro" id="IPR016181">
    <property type="entry name" value="Acyl_CoA_acyltransferase"/>
</dbReference>
<accession>A0ABN7QT56</accession>
<dbReference type="InterPro" id="IPR000182">
    <property type="entry name" value="GNAT_dom"/>
</dbReference>
<gene>
    <name evidence="2" type="ORF">R54767_03656</name>
</gene>
<dbReference type="SUPFAM" id="SSF55729">
    <property type="entry name" value="Acyl-CoA N-acyltransferases (Nat)"/>
    <property type="match status" value="1"/>
</dbReference>
<proteinExistence type="predicted"/>